<dbReference type="PANTHER" id="PTHR34502:SF5">
    <property type="entry name" value="DUF6594 DOMAIN-CONTAINING PROTEIN"/>
    <property type="match status" value="1"/>
</dbReference>
<proteinExistence type="predicted"/>
<dbReference type="EMBL" id="MU253928">
    <property type="protein sequence ID" value="KAG9244114.1"/>
    <property type="molecule type" value="Genomic_DNA"/>
</dbReference>
<feature type="region of interest" description="Disordered" evidence="1">
    <location>
        <begin position="130"/>
        <end position="158"/>
    </location>
</feature>
<dbReference type="Pfam" id="PF20237">
    <property type="entry name" value="DUF6594"/>
    <property type="match status" value="1"/>
</dbReference>
<evidence type="ECO:0000256" key="2">
    <source>
        <dbReference type="SAM" id="Phobius"/>
    </source>
</evidence>
<protein>
    <recommendedName>
        <fullName evidence="3">DUF6594 domain-containing protein</fullName>
    </recommendedName>
</protein>
<dbReference type="Proteomes" id="UP000887226">
    <property type="component" value="Unassembled WGS sequence"/>
</dbReference>
<dbReference type="AlphaFoldDB" id="A0A9P7Z1Z3"/>
<keyword evidence="2" id="KW-1133">Transmembrane helix</keyword>
<gene>
    <name evidence="4" type="ORF">BJ878DRAFT_480483</name>
</gene>
<dbReference type="PANTHER" id="PTHR34502">
    <property type="entry name" value="DUF6594 DOMAIN-CONTAINING PROTEIN-RELATED"/>
    <property type="match status" value="1"/>
</dbReference>
<reference evidence="4" key="1">
    <citation type="journal article" date="2021" name="IMA Fungus">
        <title>Genomic characterization of three marine fungi, including Emericellopsis atlantica sp. nov. with signatures of a generalist lifestyle and marine biomass degradation.</title>
        <authorList>
            <person name="Hagestad O.C."/>
            <person name="Hou L."/>
            <person name="Andersen J.H."/>
            <person name="Hansen E.H."/>
            <person name="Altermark B."/>
            <person name="Li C."/>
            <person name="Kuhnert E."/>
            <person name="Cox R.J."/>
            <person name="Crous P.W."/>
            <person name="Spatafora J.W."/>
            <person name="Lail K."/>
            <person name="Amirebrahimi M."/>
            <person name="Lipzen A."/>
            <person name="Pangilinan J."/>
            <person name="Andreopoulos W."/>
            <person name="Hayes R.D."/>
            <person name="Ng V."/>
            <person name="Grigoriev I.V."/>
            <person name="Jackson S.A."/>
            <person name="Sutton T.D.S."/>
            <person name="Dobson A.D.W."/>
            <person name="Rama T."/>
        </authorList>
    </citation>
    <scope>NUCLEOTIDE SEQUENCE</scope>
    <source>
        <strain evidence="4">TRa3180A</strain>
    </source>
</reference>
<feature type="transmembrane region" description="Helical" evidence="2">
    <location>
        <begin position="172"/>
        <end position="192"/>
    </location>
</feature>
<keyword evidence="2" id="KW-0472">Membrane</keyword>
<feature type="domain" description="DUF6594" evidence="3">
    <location>
        <begin position="10"/>
        <end position="192"/>
    </location>
</feature>
<name>A0A9P7Z1Z3_9HELO</name>
<accession>A0A9P7Z1Z3</accession>
<organism evidence="4 5">
    <name type="scientific">Calycina marina</name>
    <dbReference type="NCBI Taxonomy" id="1763456"/>
    <lineage>
        <taxon>Eukaryota</taxon>
        <taxon>Fungi</taxon>
        <taxon>Dikarya</taxon>
        <taxon>Ascomycota</taxon>
        <taxon>Pezizomycotina</taxon>
        <taxon>Leotiomycetes</taxon>
        <taxon>Helotiales</taxon>
        <taxon>Pezizellaceae</taxon>
        <taxon>Calycina</taxon>
    </lineage>
</organism>
<dbReference type="OrthoDB" id="5342093at2759"/>
<evidence type="ECO:0000313" key="5">
    <source>
        <dbReference type="Proteomes" id="UP000887226"/>
    </source>
</evidence>
<sequence length="195" mass="22574">MGGDGENTSRLKEYNEALLQYYKISSLRKPEDCNMKSLRTWLREDEAGRFCIGGNGEQLTWGDIYQYDEEEEPLTRQFFIMLWRLIWPKSPSAETEELDLVATRQSCGVDGFTRWVASEFEPFHNNLKTRRVRKHKSTQDTEANNQKRPANKGRKRPQETLATYNEKKMLKFTSSVSTIVACLLPTVAIVVLSKI</sequence>
<keyword evidence="2" id="KW-0812">Transmembrane</keyword>
<evidence type="ECO:0000313" key="4">
    <source>
        <dbReference type="EMBL" id="KAG9244114.1"/>
    </source>
</evidence>
<dbReference type="InterPro" id="IPR046529">
    <property type="entry name" value="DUF6594"/>
</dbReference>
<comment type="caution">
    <text evidence="4">The sequence shown here is derived from an EMBL/GenBank/DDBJ whole genome shotgun (WGS) entry which is preliminary data.</text>
</comment>
<keyword evidence="5" id="KW-1185">Reference proteome</keyword>
<evidence type="ECO:0000256" key="1">
    <source>
        <dbReference type="SAM" id="MobiDB-lite"/>
    </source>
</evidence>
<evidence type="ECO:0000259" key="3">
    <source>
        <dbReference type="Pfam" id="PF20237"/>
    </source>
</evidence>